<dbReference type="PRINTS" id="PR00080">
    <property type="entry name" value="SDRFAMILY"/>
</dbReference>
<dbReference type="SUPFAM" id="SSF51735">
    <property type="entry name" value="NAD(P)-binding Rossmann-fold domains"/>
    <property type="match status" value="1"/>
</dbReference>
<dbReference type="InterPro" id="IPR020904">
    <property type="entry name" value="Sc_DH/Rdtase_CS"/>
</dbReference>
<keyword evidence="2" id="KW-0560">Oxidoreductase</keyword>
<evidence type="ECO:0000313" key="4">
    <source>
        <dbReference type="EMBL" id="KCW47742.1"/>
    </source>
</evidence>
<dbReference type="Pfam" id="PF13561">
    <property type="entry name" value="adh_short_C2"/>
    <property type="match status" value="1"/>
</dbReference>
<dbReference type="STRING" id="71139.A0A059A0R4"/>
<proteinExistence type="inferred from homology"/>
<dbReference type="PANTHER" id="PTHR48107:SF29">
    <property type="entry name" value="ENOYL-(ACYL CARRIER) REDUCTASE"/>
    <property type="match status" value="1"/>
</dbReference>
<gene>
    <name evidence="4" type="ORF">EUGRSUZ_K01492</name>
</gene>
<dbReference type="eggNOG" id="KOG0725">
    <property type="taxonomic scope" value="Eukaryota"/>
</dbReference>
<comment type="similarity">
    <text evidence="1">Belongs to the short-chain dehydrogenases/reductases (SDR) family.</text>
</comment>
<name>A0A059A0R4_EUCGR</name>
<dbReference type="InterPro" id="IPR036291">
    <property type="entry name" value="NAD(P)-bd_dom_sf"/>
</dbReference>
<dbReference type="EMBL" id="KK198763">
    <property type="protein sequence ID" value="KCW47742.1"/>
    <property type="molecule type" value="Genomic_DNA"/>
</dbReference>
<dbReference type="KEGG" id="egr:104425260"/>
<dbReference type="OMA" id="KDANTMF"/>
<reference evidence="4" key="1">
    <citation type="submission" date="2013-07" db="EMBL/GenBank/DDBJ databases">
        <title>The genome of Eucalyptus grandis.</title>
        <authorList>
            <person name="Schmutz J."/>
            <person name="Hayes R."/>
            <person name="Myburg A."/>
            <person name="Tuskan G."/>
            <person name="Grattapaglia D."/>
            <person name="Rokhsar D.S."/>
        </authorList>
    </citation>
    <scope>NUCLEOTIDE SEQUENCE</scope>
    <source>
        <tissue evidence="4">Leaf extractions</tissue>
    </source>
</reference>
<organism evidence="4">
    <name type="scientific">Eucalyptus grandis</name>
    <name type="common">Flooded gum</name>
    <dbReference type="NCBI Taxonomy" id="71139"/>
    <lineage>
        <taxon>Eukaryota</taxon>
        <taxon>Viridiplantae</taxon>
        <taxon>Streptophyta</taxon>
        <taxon>Embryophyta</taxon>
        <taxon>Tracheophyta</taxon>
        <taxon>Spermatophyta</taxon>
        <taxon>Magnoliopsida</taxon>
        <taxon>eudicotyledons</taxon>
        <taxon>Gunneridae</taxon>
        <taxon>Pentapetalae</taxon>
        <taxon>rosids</taxon>
        <taxon>malvids</taxon>
        <taxon>Myrtales</taxon>
        <taxon>Myrtaceae</taxon>
        <taxon>Myrtoideae</taxon>
        <taxon>Eucalypteae</taxon>
        <taxon>Eucalyptus</taxon>
    </lineage>
</organism>
<dbReference type="InParanoid" id="A0A059A0R4"/>
<dbReference type="OrthoDB" id="185373at2759"/>
<dbReference type="PRINTS" id="PR00081">
    <property type="entry name" value="GDHRDH"/>
</dbReference>
<feature type="domain" description="Ketoreductase" evidence="3">
    <location>
        <begin position="26"/>
        <end position="219"/>
    </location>
</feature>
<dbReference type="AlphaFoldDB" id="A0A059A0R4"/>
<dbReference type="FunFam" id="3.40.50.720:FF:000084">
    <property type="entry name" value="Short-chain dehydrogenase reductase"/>
    <property type="match status" value="1"/>
</dbReference>
<dbReference type="PROSITE" id="PS00061">
    <property type="entry name" value="ADH_SHORT"/>
    <property type="match status" value="1"/>
</dbReference>
<protein>
    <recommendedName>
        <fullName evidence="3">Ketoreductase domain-containing protein</fullName>
    </recommendedName>
</protein>
<sequence length="275" mass="28080">MAATAAAPSAAPSDAAAALALPLKDRVAIVTGSSRGIGRAIALHLASLGAKVVVNYTSPGSSALADAVAEEINSSSPGGPSAVSVRADVSDPDQVKSLFDAAEEAFKSPIYVLVNSAAVLDPKCPTLANTSVEVFDKTFSVNARGAFLCCREAANRLKRGGGGRIIMLSSSLVGGLKPNAAPYTASKAAVETMVKILAKELKGTRITANCVAPGPIATELFFAGKTEEAIKKSIDECPHSRLGETKDVAPLVGFLATDAAEWVNGQVIRVNGGYV</sequence>
<evidence type="ECO:0000256" key="2">
    <source>
        <dbReference type="ARBA" id="ARBA00023002"/>
    </source>
</evidence>
<dbReference type="GO" id="GO:0016614">
    <property type="term" value="F:oxidoreductase activity, acting on CH-OH group of donors"/>
    <property type="evidence" value="ECO:0007669"/>
    <property type="project" value="UniProtKB-ARBA"/>
</dbReference>
<dbReference type="Gene3D" id="3.40.50.720">
    <property type="entry name" value="NAD(P)-binding Rossmann-like Domain"/>
    <property type="match status" value="1"/>
</dbReference>
<dbReference type="PANTHER" id="PTHR48107">
    <property type="entry name" value="NADPH-DEPENDENT ALDEHYDE REDUCTASE-LIKE PROTEIN, CHLOROPLASTIC-RELATED"/>
    <property type="match status" value="1"/>
</dbReference>
<dbReference type="SMART" id="SM00822">
    <property type="entry name" value="PKS_KR"/>
    <property type="match status" value="1"/>
</dbReference>
<dbReference type="FunCoup" id="A0A059A0R4">
    <property type="interactions" value="301"/>
</dbReference>
<dbReference type="InterPro" id="IPR002347">
    <property type="entry name" value="SDR_fam"/>
</dbReference>
<evidence type="ECO:0000259" key="3">
    <source>
        <dbReference type="SMART" id="SM00822"/>
    </source>
</evidence>
<accession>A0A059A0R4</accession>
<evidence type="ECO:0000256" key="1">
    <source>
        <dbReference type="ARBA" id="ARBA00006484"/>
    </source>
</evidence>
<dbReference type="InterPro" id="IPR057326">
    <property type="entry name" value="KR_dom"/>
</dbReference>
<dbReference type="Gramene" id="KCW47742">
    <property type="protein sequence ID" value="KCW47742"/>
    <property type="gene ID" value="EUGRSUZ_K01492"/>
</dbReference>